<dbReference type="Pfam" id="PF04632">
    <property type="entry name" value="FUSC"/>
    <property type="match status" value="1"/>
</dbReference>
<feature type="transmembrane region" description="Helical" evidence="7">
    <location>
        <begin position="109"/>
        <end position="129"/>
    </location>
</feature>
<evidence type="ECO:0000256" key="3">
    <source>
        <dbReference type="ARBA" id="ARBA00022475"/>
    </source>
</evidence>
<proteinExistence type="predicted"/>
<keyword evidence="3" id="KW-1003">Cell membrane</keyword>
<dbReference type="InterPro" id="IPR006726">
    <property type="entry name" value="PHBA_efflux_AaeB/fusaric-R"/>
</dbReference>
<gene>
    <name evidence="8" type="ORF">DES45_10420</name>
</gene>
<dbReference type="PANTHER" id="PTHR30509:SF9">
    <property type="entry name" value="MULTIDRUG RESISTANCE PROTEIN MDTO"/>
    <property type="match status" value="1"/>
</dbReference>
<evidence type="ECO:0000256" key="4">
    <source>
        <dbReference type="ARBA" id="ARBA00022692"/>
    </source>
</evidence>
<dbReference type="EMBL" id="QQBB01000004">
    <property type="protein sequence ID" value="RDI59109.1"/>
    <property type="molecule type" value="Genomic_DNA"/>
</dbReference>
<dbReference type="GO" id="GO:0022857">
    <property type="term" value="F:transmembrane transporter activity"/>
    <property type="evidence" value="ECO:0007669"/>
    <property type="project" value="InterPro"/>
</dbReference>
<keyword evidence="4 7" id="KW-0812">Transmembrane</keyword>
<evidence type="ECO:0000313" key="9">
    <source>
        <dbReference type="Proteomes" id="UP000254925"/>
    </source>
</evidence>
<comment type="subcellular location">
    <subcellularLocation>
        <location evidence="1">Cell membrane</location>
        <topology evidence="1">Multi-pass membrane protein</topology>
    </subcellularLocation>
</comment>
<protein>
    <submittedName>
        <fullName evidence="8">Putative membrane protein YccC</fullName>
    </submittedName>
</protein>
<feature type="transmembrane region" description="Helical" evidence="7">
    <location>
        <begin position="391"/>
        <end position="408"/>
    </location>
</feature>
<evidence type="ECO:0000256" key="1">
    <source>
        <dbReference type="ARBA" id="ARBA00004651"/>
    </source>
</evidence>
<keyword evidence="6 7" id="KW-0472">Membrane</keyword>
<reference evidence="8 9" key="1">
    <citation type="submission" date="2018-07" db="EMBL/GenBank/DDBJ databases">
        <title>Genomic Encyclopedia of Type Strains, Phase IV (KMG-IV): sequencing the most valuable type-strain genomes for metagenomic binning, comparative biology and taxonomic classification.</title>
        <authorList>
            <person name="Goeker M."/>
        </authorList>
    </citation>
    <scope>NUCLEOTIDE SEQUENCE [LARGE SCALE GENOMIC DNA]</scope>
    <source>
        <strain evidence="8 9">DSM 14364</strain>
    </source>
</reference>
<keyword evidence="5 7" id="KW-1133">Transmembrane helix</keyword>
<feature type="transmembrane region" description="Helical" evidence="7">
    <location>
        <begin position="417"/>
        <end position="437"/>
    </location>
</feature>
<evidence type="ECO:0000313" key="8">
    <source>
        <dbReference type="EMBL" id="RDI59109.1"/>
    </source>
</evidence>
<evidence type="ECO:0000256" key="5">
    <source>
        <dbReference type="ARBA" id="ARBA00022989"/>
    </source>
</evidence>
<dbReference type="OrthoDB" id="9807111at2"/>
<keyword evidence="9" id="KW-1185">Reference proteome</keyword>
<keyword evidence="2" id="KW-0813">Transport</keyword>
<comment type="caution">
    <text evidence="8">The sequence shown here is derived from an EMBL/GenBank/DDBJ whole genome shotgun (WGS) entry which is preliminary data.</text>
</comment>
<feature type="transmembrane region" description="Helical" evidence="7">
    <location>
        <begin position="470"/>
        <end position="488"/>
    </location>
</feature>
<feature type="transmembrane region" description="Helical" evidence="7">
    <location>
        <begin position="35"/>
        <end position="53"/>
    </location>
</feature>
<sequence length="690" mass="73458">MPQPSWREVMFSIKTFGAAVLALYIAFALDLTQPSWAMLTAFVVAQPIAGMVVAKSLFRVTGTVVGATAALALVGAFAQAPSLFLLALALWIGACTFTSVLLRDAPASYGAMLSGYTAAIVGIPAALAPETAFDYAVGRCIEITLGIACATLVSQIVFPKRAGEALKASVDATLTASVQWLGDVLRGESGEEKALADQRRMVADTIGLDALRVFASFDTPSVRAAGDAVRHLQGQLLTLLSLLVSINDRLELLRSHATGKQDMVQDLLDRSAALLDRPDPLAPDAEMDRQIRRLQEETAARMPSFGDMVRDHETILVRNILLRLSDALGTWQRLLDLRAAILSGRRIAIPEEAPSTARYRDVVLALVAGATSTGAVLLTAAFWIASGWTHGSSAVIFSGVICSILAALDEPAAAAANFLRMTILSAVIAAFYMFAVLPMIDGFASLVMVLLPFYLPFGILLGLPGIGIRVTPLGLNLVALLGLTNTPTQPDLASFINSSSALIVGIGAGILMFRLFRPLGVEWTIRRVRGGVLRDLERLAGPDANVSRTRFASRMFDRINALFARLDIAQPDQRATMRSALAALRIGFNIMTLKAVRGDLTHDAARAVDRVLAALTRHFGRLAAGQPVSEPLGEIDDAVALLLERPTGPADETLTALVAIGSALHRHADLFGQARTAPVPSVLRKEAVPA</sequence>
<dbReference type="GO" id="GO:0005886">
    <property type="term" value="C:plasma membrane"/>
    <property type="evidence" value="ECO:0007669"/>
    <property type="project" value="UniProtKB-SubCell"/>
</dbReference>
<organism evidence="8 9">
    <name type="scientific">Microvirga subterranea</name>
    <dbReference type="NCBI Taxonomy" id="186651"/>
    <lineage>
        <taxon>Bacteria</taxon>
        <taxon>Pseudomonadati</taxon>
        <taxon>Pseudomonadota</taxon>
        <taxon>Alphaproteobacteria</taxon>
        <taxon>Hyphomicrobiales</taxon>
        <taxon>Methylobacteriaceae</taxon>
        <taxon>Microvirga</taxon>
    </lineage>
</organism>
<evidence type="ECO:0000256" key="6">
    <source>
        <dbReference type="ARBA" id="ARBA00023136"/>
    </source>
</evidence>
<feature type="transmembrane region" description="Helical" evidence="7">
    <location>
        <begin position="494"/>
        <end position="516"/>
    </location>
</feature>
<dbReference type="PANTHER" id="PTHR30509">
    <property type="entry name" value="P-HYDROXYBENZOIC ACID EFFLUX PUMP SUBUNIT-RELATED"/>
    <property type="match status" value="1"/>
</dbReference>
<dbReference type="AlphaFoldDB" id="A0A370HKS2"/>
<feature type="transmembrane region" description="Helical" evidence="7">
    <location>
        <begin position="362"/>
        <end position="385"/>
    </location>
</feature>
<evidence type="ECO:0000256" key="7">
    <source>
        <dbReference type="SAM" id="Phobius"/>
    </source>
</evidence>
<dbReference type="Proteomes" id="UP000254925">
    <property type="component" value="Unassembled WGS sequence"/>
</dbReference>
<accession>A0A370HKS2</accession>
<feature type="transmembrane region" description="Helical" evidence="7">
    <location>
        <begin position="9"/>
        <end position="29"/>
    </location>
</feature>
<dbReference type="RefSeq" id="WP_114770021.1">
    <property type="nucleotide sequence ID" value="NZ_QQBB01000004.1"/>
</dbReference>
<name>A0A370HKS2_9HYPH</name>
<evidence type="ECO:0000256" key="2">
    <source>
        <dbReference type="ARBA" id="ARBA00022448"/>
    </source>
</evidence>